<gene>
    <name evidence="2" type="ORF">H4696_003388</name>
</gene>
<dbReference type="Proteomes" id="UP000631670">
    <property type="component" value="Unassembled WGS sequence"/>
</dbReference>
<reference evidence="2 3" key="1">
    <citation type="submission" date="2020-10" db="EMBL/GenBank/DDBJ databases">
        <title>Sequencing the genomes of 1000 actinobacteria strains.</title>
        <authorList>
            <person name="Klenk H.-P."/>
        </authorList>
    </citation>
    <scope>NUCLEOTIDE SEQUENCE [LARGE SCALE GENOMIC DNA]</scope>
    <source>
        <strain evidence="2 3">DSM 44653</strain>
    </source>
</reference>
<evidence type="ECO:0000256" key="1">
    <source>
        <dbReference type="SAM" id="MobiDB-lite"/>
    </source>
</evidence>
<feature type="region of interest" description="Disordered" evidence="1">
    <location>
        <begin position="1"/>
        <end position="26"/>
    </location>
</feature>
<evidence type="ECO:0000313" key="3">
    <source>
        <dbReference type="Proteomes" id="UP000631670"/>
    </source>
</evidence>
<evidence type="ECO:0000313" key="2">
    <source>
        <dbReference type="EMBL" id="MBE1496288.1"/>
    </source>
</evidence>
<protein>
    <submittedName>
        <fullName evidence="2">Uncharacterized protein</fullName>
    </submittedName>
</protein>
<feature type="compositionally biased region" description="Low complexity" evidence="1">
    <location>
        <begin position="9"/>
        <end position="18"/>
    </location>
</feature>
<proteinExistence type="predicted"/>
<dbReference type="EMBL" id="JADBEG010000001">
    <property type="protein sequence ID" value="MBE1496288.1"/>
    <property type="molecule type" value="Genomic_DNA"/>
</dbReference>
<dbReference type="RefSeq" id="WP_158104346.1">
    <property type="nucleotide sequence ID" value="NZ_JADBEG010000001.1"/>
</dbReference>
<accession>A0ABR9HZC0</accession>
<organism evidence="2 3">
    <name type="scientific">Amycolatopsis lexingtonensis</name>
    <dbReference type="NCBI Taxonomy" id="218822"/>
    <lineage>
        <taxon>Bacteria</taxon>
        <taxon>Bacillati</taxon>
        <taxon>Actinomycetota</taxon>
        <taxon>Actinomycetes</taxon>
        <taxon>Pseudonocardiales</taxon>
        <taxon>Pseudonocardiaceae</taxon>
        <taxon>Amycolatopsis</taxon>
    </lineage>
</organism>
<keyword evidence="3" id="KW-1185">Reference proteome</keyword>
<comment type="caution">
    <text evidence="2">The sequence shown here is derived from an EMBL/GenBank/DDBJ whole genome shotgun (WGS) entry which is preliminary data.</text>
</comment>
<name>A0ABR9HZC0_9PSEU</name>
<sequence length="56" mass="6155">MRSGGERCSPAPSSTSATPAPPRNCSRRWSIYLDRDRRLLLERGEKVIVAPELASG</sequence>